<dbReference type="Pfam" id="PF25310">
    <property type="entry name" value="VG15"/>
    <property type="match status" value="1"/>
</dbReference>
<proteinExistence type="predicted"/>
<gene>
    <name evidence="1" type="ORF">ACFPET_08345</name>
</gene>
<dbReference type="InterPro" id="IPR057369">
    <property type="entry name" value="VG15"/>
</dbReference>
<evidence type="ECO:0000313" key="1">
    <source>
        <dbReference type="EMBL" id="MFC4335205.1"/>
    </source>
</evidence>
<comment type="caution">
    <text evidence="1">The sequence shown here is derived from an EMBL/GenBank/DDBJ whole genome shotgun (WGS) entry which is preliminary data.</text>
</comment>
<name>A0ABV8TWQ2_9ACTN</name>
<keyword evidence="2" id="KW-1185">Reference proteome</keyword>
<dbReference type="RefSeq" id="WP_380619669.1">
    <property type="nucleotide sequence ID" value="NZ_JBHSDK010000012.1"/>
</dbReference>
<organism evidence="1 2">
    <name type="scientific">Salininema proteolyticum</name>
    <dbReference type="NCBI Taxonomy" id="1607685"/>
    <lineage>
        <taxon>Bacteria</taxon>
        <taxon>Bacillati</taxon>
        <taxon>Actinomycetota</taxon>
        <taxon>Actinomycetes</taxon>
        <taxon>Glycomycetales</taxon>
        <taxon>Glycomycetaceae</taxon>
        <taxon>Salininema</taxon>
    </lineage>
</organism>
<evidence type="ECO:0000313" key="2">
    <source>
        <dbReference type="Proteomes" id="UP001595823"/>
    </source>
</evidence>
<accession>A0ABV8TWQ2</accession>
<protein>
    <submittedName>
        <fullName evidence="1">Uncharacterized protein</fullName>
    </submittedName>
</protein>
<sequence length="241" mass="26585">MPGEAANALTATYRRQAALIAEAAAARIARGARRAGLDDVDLWWTSVEETLTDQVLEVAEGLATLTRRYLRGHAAAEGVDVEPAEVPVNVRRIAEALRITGPVAFKTHIRGGGTPETARATMSRTLAGAVKRLVLDAGRDTTMQTYRTNRSIQGWRRVTSAGACAFCQMLRSRGATYSKRSARFRSHDNCACSAEMVYRREAEPDDVKALQQRWDDVTGSRIGPDAVREWQRNLRAEQKNT</sequence>
<reference evidence="2" key="1">
    <citation type="journal article" date="2019" name="Int. J. Syst. Evol. Microbiol.">
        <title>The Global Catalogue of Microorganisms (GCM) 10K type strain sequencing project: providing services to taxonomists for standard genome sequencing and annotation.</title>
        <authorList>
            <consortium name="The Broad Institute Genomics Platform"/>
            <consortium name="The Broad Institute Genome Sequencing Center for Infectious Disease"/>
            <person name="Wu L."/>
            <person name="Ma J."/>
        </authorList>
    </citation>
    <scope>NUCLEOTIDE SEQUENCE [LARGE SCALE GENOMIC DNA]</scope>
    <source>
        <strain evidence="2">IBRC-M 10908</strain>
    </source>
</reference>
<dbReference type="Proteomes" id="UP001595823">
    <property type="component" value="Unassembled WGS sequence"/>
</dbReference>
<dbReference type="EMBL" id="JBHSDK010000012">
    <property type="protein sequence ID" value="MFC4335205.1"/>
    <property type="molecule type" value="Genomic_DNA"/>
</dbReference>